<dbReference type="Pfam" id="PF12796">
    <property type="entry name" value="Ank_2"/>
    <property type="match status" value="1"/>
</dbReference>
<dbReference type="InterPro" id="IPR002110">
    <property type="entry name" value="Ankyrin_rpt"/>
</dbReference>
<dbReference type="SUPFAM" id="SSF48403">
    <property type="entry name" value="Ankyrin repeat"/>
    <property type="match status" value="1"/>
</dbReference>
<keyword evidence="1" id="KW-0677">Repeat</keyword>
<feature type="repeat" description="ANK" evidence="3">
    <location>
        <begin position="107"/>
        <end position="129"/>
    </location>
</feature>
<evidence type="ECO:0000256" key="1">
    <source>
        <dbReference type="ARBA" id="ARBA00022737"/>
    </source>
</evidence>
<feature type="compositionally biased region" description="Gly residues" evidence="4">
    <location>
        <begin position="366"/>
        <end position="375"/>
    </location>
</feature>
<feature type="region of interest" description="Disordered" evidence="4">
    <location>
        <begin position="193"/>
        <end position="213"/>
    </location>
</feature>
<dbReference type="OrthoDB" id="6158493at2759"/>
<keyword evidence="6" id="KW-1185">Reference proteome</keyword>
<dbReference type="PANTHER" id="PTHR24173">
    <property type="entry name" value="ANKYRIN REPEAT CONTAINING"/>
    <property type="match status" value="1"/>
</dbReference>
<protein>
    <submittedName>
        <fullName evidence="5">Uncharacterized protein</fullName>
    </submittedName>
</protein>
<dbReference type="PROSITE" id="PS50088">
    <property type="entry name" value="ANK_REPEAT"/>
    <property type="match status" value="1"/>
</dbReference>
<evidence type="ECO:0000256" key="4">
    <source>
        <dbReference type="SAM" id="MobiDB-lite"/>
    </source>
</evidence>
<dbReference type="PROSITE" id="PS50297">
    <property type="entry name" value="ANK_REP_REGION"/>
    <property type="match status" value="1"/>
</dbReference>
<gene>
    <name evidence="5" type="ORF">EGW08_009671</name>
</gene>
<feature type="compositionally biased region" description="Polar residues" evidence="4">
    <location>
        <begin position="683"/>
        <end position="702"/>
    </location>
</feature>
<feature type="compositionally biased region" description="Low complexity" evidence="4">
    <location>
        <begin position="529"/>
        <end position="544"/>
    </location>
</feature>
<keyword evidence="2 3" id="KW-0040">ANK repeat</keyword>
<feature type="compositionally biased region" description="Basic and acidic residues" evidence="4">
    <location>
        <begin position="411"/>
        <end position="423"/>
    </location>
</feature>
<organism evidence="5 6">
    <name type="scientific">Elysia chlorotica</name>
    <name type="common">Eastern emerald elysia</name>
    <name type="synonym">Sea slug</name>
    <dbReference type="NCBI Taxonomy" id="188477"/>
    <lineage>
        <taxon>Eukaryota</taxon>
        <taxon>Metazoa</taxon>
        <taxon>Spiralia</taxon>
        <taxon>Lophotrochozoa</taxon>
        <taxon>Mollusca</taxon>
        <taxon>Gastropoda</taxon>
        <taxon>Heterobranchia</taxon>
        <taxon>Euthyneura</taxon>
        <taxon>Panpulmonata</taxon>
        <taxon>Sacoglossa</taxon>
        <taxon>Placobranchoidea</taxon>
        <taxon>Plakobranchidae</taxon>
        <taxon>Elysia</taxon>
    </lineage>
</organism>
<dbReference type="STRING" id="188477.A0A433TLY8"/>
<dbReference type="InterPro" id="IPR036770">
    <property type="entry name" value="Ankyrin_rpt-contain_sf"/>
</dbReference>
<proteinExistence type="predicted"/>
<dbReference type="EMBL" id="RQTK01000280">
    <property type="protein sequence ID" value="RUS82597.1"/>
    <property type="molecule type" value="Genomic_DNA"/>
</dbReference>
<dbReference type="Gene3D" id="1.25.40.20">
    <property type="entry name" value="Ankyrin repeat-containing domain"/>
    <property type="match status" value="1"/>
</dbReference>
<feature type="region of interest" description="Disordered" evidence="4">
    <location>
        <begin position="237"/>
        <end position="568"/>
    </location>
</feature>
<evidence type="ECO:0000313" key="5">
    <source>
        <dbReference type="EMBL" id="RUS82597.1"/>
    </source>
</evidence>
<feature type="compositionally biased region" description="Polar residues" evidence="4">
    <location>
        <begin position="289"/>
        <end position="312"/>
    </location>
</feature>
<feature type="compositionally biased region" description="Low complexity" evidence="4">
    <location>
        <begin position="424"/>
        <end position="436"/>
    </location>
</feature>
<sequence length="763" mass="81943">MSRDPQIFHSLKQNSLRQVILLLQGGCDVNVVNSSGQTPLIASLVYLYDAEARCKIVAQLIKAGADINKTDRNRKSPLTYACALNQAETVAILLKQPKINPNCADLNGVTPLMLAAGLGNLQVVRVMMEAHVSGSVTIDLSATDNSGQRALDHAMAPADSDNRRNMDSSTVADKVEITRLLAACGGADYSVEPGAQSWEDRQRPVTPSAPTPESIGAIEMADMRESSPRRDVLGTQSKIGFSGAPHRPVTPTAPDESVGDFEMKDMRGSSPRRNVHGIPGKVPDGTAASHGTSNARDVTENLNKSDANSHTAKQWAESLKQEHEAAGRLSALVSPAPSSRPGSRQGGIGGVNLKDKHPPPCKSSLGAGGGRGLRPGSGAKAPSQYRPSSRLRAHSVETEDDDEEEEISLESLKDLKKSRDQEKSSLTAPLAPPAASQQHEVRVEIHAIEEQLKQRVQGRPRPQGPAHSKSSEPTWSGGPPIAMLTVEDEQILSSTWPRGRLRAKSRERFWADTNPRQEKDQGRGGPGHSSVSYPCSPSTSFSVSDRPHGRPQLSPEDQSSRLAGVAGRQAGDLQAANIQHERDILNKAFKKMQKPVPILKSFNKNIETSATPNTSKTDRRLKEQVITSRQSVIQVARQHQQNRQAHIQEQQQQVPSISIIGPGEGIRHSSHGAQQKDGGGALPSSTSQDIMFSPPMTGSESIPPQDGVIPSAEVISDDAHGSSGNSIIFLPPQPRLTSRKVAGLRHRKSVDKGLGSGVVLEKY</sequence>
<evidence type="ECO:0000256" key="2">
    <source>
        <dbReference type="ARBA" id="ARBA00023043"/>
    </source>
</evidence>
<feature type="region of interest" description="Disordered" evidence="4">
    <location>
        <begin position="660"/>
        <end position="709"/>
    </location>
</feature>
<evidence type="ECO:0000256" key="3">
    <source>
        <dbReference type="PROSITE-ProRule" id="PRU00023"/>
    </source>
</evidence>
<name>A0A433TLY8_ELYCH</name>
<feature type="compositionally biased region" description="Basic and acidic residues" evidence="4">
    <location>
        <begin position="439"/>
        <end position="453"/>
    </location>
</feature>
<feature type="compositionally biased region" description="Basic and acidic residues" evidence="4">
    <location>
        <begin position="504"/>
        <end position="522"/>
    </location>
</feature>
<dbReference type="SMART" id="SM00248">
    <property type="entry name" value="ANK"/>
    <property type="match status" value="4"/>
</dbReference>
<dbReference type="PANTHER" id="PTHR24173:SF74">
    <property type="entry name" value="ANKYRIN REPEAT DOMAIN-CONTAINING PROTEIN 16"/>
    <property type="match status" value="1"/>
</dbReference>
<accession>A0A433TLY8</accession>
<evidence type="ECO:0000313" key="6">
    <source>
        <dbReference type="Proteomes" id="UP000271974"/>
    </source>
</evidence>
<dbReference type="AlphaFoldDB" id="A0A433TLY8"/>
<feature type="compositionally biased region" description="Acidic residues" evidence="4">
    <location>
        <begin position="398"/>
        <end position="408"/>
    </location>
</feature>
<reference evidence="5 6" key="1">
    <citation type="submission" date="2019-01" db="EMBL/GenBank/DDBJ databases">
        <title>A draft genome assembly of the solar-powered sea slug Elysia chlorotica.</title>
        <authorList>
            <person name="Cai H."/>
            <person name="Li Q."/>
            <person name="Fang X."/>
            <person name="Li J."/>
            <person name="Curtis N.E."/>
            <person name="Altenburger A."/>
            <person name="Shibata T."/>
            <person name="Feng M."/>
            <person name="Maeda T."/>
            <person name="Schwartz J.A."/>
            <person name="Shigenobu S."/>
            <person name="Lundholm N."/>
            <person name="Nishiyama T."/>
            <person name="Yang H."/>
            <person name="Hasebe M."/>
            <person name="Li S."/>
            <person name="Pierce S.K."/>
            <person name="Wang J."/>
        </authorList>
    </citation>
    <scope>NUCLEOTIDE SEQUENCE [LARGE SCALE GENOMIC DNA]</scope>
    <source>
        <strain evidence="5">EC2010</strain>
        <tissue evidence="5">Whole organism of an adult</tissue>
    </source>
</reference>
<comment type="caution">
    <text evidence="5">The sequence shown here is derived from an EMBL/GenBank/DDBJ whole genome shotgun (WGS) entry which is preliminary data.</text>
</comment>
<dbReference type="Proteomes" id="UP000271974">
    <property type="component" value="Unassembled WGS sequence"/>
</dbReference>